<dbReference type="AlphaFoldDB" id="A0A6I3KP97"/>
<reference evidence="3 4" key="1">
    <citation type="submission" date="2019-11" db="EMBL/GenBank/DDBJ databases">
        <title>Identification of a novel strain.</title>
        <authorList>
            <person name="Xu Q."/>
            <person name="Wang G."/>
        </authorList>
    </citation>
    <scope>NUCLEOTIDE SEQUENCE [LARGE SCALE GENOMIC DNA]</scope>
    <source>
        <strain evidence="4">xq</strain>
    </source>
</reference>
<evidence type="ECO:0000256" key="2">
    <source>
        <dbReference type="SAM" id="SignalP"/>
    </source>
</evidence>
<organism evidence="3 4">
    <name type="scientific">Hyphomicrobium album</name>
    <dbReference type="NCBI Taxonomy" id="2665159"/>
    <lineage>
        <taxon>Bacteria</taxon>
        <taxon>Pseudomonadati</taxon>
        <taxon>Pseudomonadota</taxon>
        <taxon>Alphaproteobacteria</taxon>
        <taxon>Hyphomicrobiales</taxon>
        <taxon>Hyphomicrobiaceae</taxon>
        <taxon>Hyphomicrobium</taxon>
    </lineage>
</organism>
<comment type="caution">
    <text evidence="3">The sequence shown here is derived from an EMBL/GenBank/DDBJ whole genome shotgun (WGS) entry which is preliminary data.</text>
</comment>
<dbReference type="EMBL" id="WMBQ01000002">
    <property type="protein sequence ID" value="MTD96148.1"/>
    <property type="molecule type" value="Genomic_DNA"/>
</dbReference>
<name>A0A6I3KP97_9HYPH</name>
<protein>
    <submittedName>
        <fullName evidence="3">Uncharacterized protein</fullName>
    </submittedName>
</protein>
<accession>A0A6I3KP97</accession>
<keyword evidence="4" id="KW-1185">Reference proteome</keyword>
<dbReference type="Proteomes" id="UP000440694">
    <property type="component" value="Unassembled WGS sequence"/>
</dbReference>
<feature type="signal peptide" evidence="2">
    <location>
        <begin position="1"/>
        <end position="28"/>
    </location>
</feature>
<evidence type="ECO:0000313" key="3">
    <source>
        <dbReference type="EMBL" id="MTD96148.1"/>
    </source>
</evidence>
<dbReference type="RefSeq" id="WP_154740607.1">
    <property type="nucleotide sequence ID" value="NZ_WMBQ01000002.1"/>
</dbReference>
<keyword evidence="2" id="KW-0732">Signal</keyword>
<feature type="chain" id="PRO_5026346308" evidence="2">
    <location>
        <begin position="29"/>
        <end position="302"/>
    </location>
</feature>
<sequence length="302" mass="32366">MANNLKHGVSAVALAATLALASSLALRAQEQKADPPAKVEAAPELAPGIAPGVTPGARPGGMEPQSEAQPGIAPGVTPGAQPGGVGGPPVGAANHPAFAPSPVTPEQNAAVDYSPSAILASPDWPCVQRKVPVVSPAQVWDGPPIDGIKEFDPATRDLTELLESRRVSPEDAEKAIKEYGAQFPEGAERDKKLTELFAAFLNEINTDRQFVMGKVEEFQKRQKGRAVELEREGQNLADKGMAATDELLPTETKLTPEQQEYNWNARIFQERQQNLTMACEIPVLIEQRAYEIGRLIRGLMKS</sequence>
<evidence type="ECO:0000256" key="1">
    <source>
        <dbReference type="SAM" id="MobiDB-lite"/>
    </source>
</evidence>
<feature type="region of interest" description="Disordered" evidence="1">
    <location>
        <begin position="28"/>
        <end position="108"/>
    </location>
</feature>
<evidence type="ECO:0000313" key="4">
    <source>
        <dbReference type="Proteomes" id="UP000440694"/>
    </source>
</evidence>
<gene>
    <name evidence="3" type="ORF">GIW81_17550</name>
</gene>
<proteinExistence type="predicted"/>